<evidence type="ECO:0000313" key="1">
    <source>
        <dbReference type="EMBL" id="KAF0771428.1"/>
    </source>
</evidence>
<sequence length="58" mass="7218">MKKIVHMYSYNFLIAIRKTYEELCMKFSSIYDLYFLNNNIYLKSFEDKSLLLRYFLKI</sequence>
<accession>A0A6G0ZK58</accession>
<gene>
    <name evidence="1" type="ORF">FWK35_00000821</name>
</gene>
<name>A0A6G0ZK58_APHCR</name>
<keyword evidence="2" id="KW-1185">Reference proteome</keyword>
<reference evidence="1 2" key="1">
    <citation type="submission" date="2019-08" db="EMBL/GenBank/DDBJ databases">
        <title>Whole genome of Aphis craccivora.</title>
        <authorList>
            <person name="Voronova N.V."/>
            <person name="Shulinski R.S."/>
            <person name="Bandarenka Y.V."/>
            <person name="Zhorov D.G."/>
            <person name="Warner D."/>
        </authorList>
    </citation>
    <scope>NUCLEOTIDE SEQUENCE [LARGE SCALE GENOMIC DNA]</scope>
    <source>
        <strain evidence="1">180601</strain>
        <tissue evidence="1">Whole Body</tissue>
    </source>
</reference>
<dbReference type="EMBL" id="VUJU01000297">
    <property type="protein sequence ID" value="KAF0771428.1"/>
    <property type="molecule type" value="Genomic_DNA"/>
</dbReference>
<evidence type="ECO:0000313" key="2">
    <source>
        <dbReference type="Proteomes" id="UP000478052"/>
    </source>
</evidence>
<dbReference type="AlphaFoldDB" id="A0A6G0ZK58"/>
<proteinExistence type="predicted"/>
<dbReference type="Proteomes" id="UP000478052">
    <property type="component" value="Unassembled WGS sequence"/>
</dbReference>
<comment type="caution">
    <text evidence="1">The sequence shown here is derived from an EMBL/GenBank/DDBJ whole genome shotgun (WGS) entry which is preliminary data.</text>
</comment>
<organism evidence="1 2">
    <name type="scientific">Aphis craccivora</name>
    <name type="common">Cowpea aphid</name>
    <dbReference type="NCBI Taxonomy" id="307492"/>
    <lineage>
        <taxon>Eukaryota</taxon>
        <taxon>Metazoa</taxon>
        <taxon>Ecdysozoa</taxon>
        <taxon>Arthropoda</taxon>
        <taxon>Hexapoda</taxon>
        <taxon>Insecta</taxon>
        <taxon>Pterygota</taxon>
        <taxon>Neoptera</taxon>
        <taxon>Paraneoptera</taxon>
        <taxon>Hemiptera</taxon>
        <taxon>Sternorrhyncha</taxon>
        <taxon>Aphidomorpha</taxon>
        <taxon>Aphidoidea</taxon>
        <taxon>Aphididae</taxon>
        <taxon>Aphidini</taxon>
        <taxon>Aphis</taxon>
        <taxon>Aphis</taxon>
    </lineage>
</organism>
<protein>
    <submittedName>
        <fullName evidence="1">Uncharacterized protein</fullName>
    </submittedName>
</protein>